<dbReference type="EMBL" id="JBBNAE010000003">
    <property type="protein sequence ID" value="KAK9137060.1"/>
    <property type="molecule type" value="Genomic_DNA"/>
</dbReference>
<dbReference type="AlphaFoldDB" id="A0AAP0JNW7"/>
<sequence>MIYLNKRNSIPRHSAHNSPSDNPFLEAPITPLPPHCHTYNNSPPSHNSIHFCNLTSPPPSPTILV</sequence>
<evidence type="ECO:0000256" key="1">
    <source>
        <dbReference type="SAM" id="MobiDB-lite"/>
    </source>
</evidence>
<accession>A0AAP0JNW7</accession>
<comment type="caution">
    <text evidence="2">The sequence shown here is derived from an EMBL/GenBank/DDBJ whole genome shotgun (WGS) entry which is preliminary data.</text>
</comment>
<evidence type="ECO:0000313" key="2">
    <source>
        <dbReference type="EMBL" id="KAK9137060.1"/>
    </source>
</evidence>
<reference evidence="2 3" key="1">
    <citation type="submission" date="2024-01" db="EMBL/GenBank/DDBJ databases">
        <title>Genome assemblies of Stephania.</title>
        <authorList>
            <person name="Yang L."/>
        </authorList>
    </citation>
    <scope>NUCLEOTIDE SEQUENCE [LARGE SCALE GENOMIC DNA]</scope>
    <source>
        <strain evidence="2">QJT</strain>
        <tissue evidence="2">Leaf</tissue>
    </source>
</reference>
<protein>
    <submittedName>
        <fullName evidence="2">Uncharacterized protein</fullName>
    </submittedName>
</protein>
<evidence type="ECO:0000313" key="3">
    <source>
        <dbReference type="Proteomes" id="UP001417504"/>
    </source>
</evidence>
<dbReference type="Proteomes" id="UP001417504">
    <property type="component" value="Unassembled WGS sequence"/>
</dbReference>
<keyword evidence="3" id="KW-1185">Reference proteome</keyword>
<feature type="region of interest" description="Disordered" evidence="1">
    <location>
        <begin position="1"/>
        <end position="29"/>
    </location>
</feature>
<proteinExistence type="predicted"/>
<gene>
    <name evidence="2" type="ORF">Sjap_007654</name>
</gene>
<organism evidence="2 3">
    <name type="scientific">Stephania japonica</name>
    <dbReference type="NCBI Taxonomy" id="461633"/>
    <lineage>
        <taxon>Eukaryota</taxon>
        <taxon>Viridiplantae</taxon>
        <taxon>Streptophyta</taxon>
        <taxon>Embryophyta</taxon>
        <taxon>Tracheophyta</taxon>
        <taxon>Spermatophyta</taxon>
        <taxon>Magnoliopsida</taxon>
        <taxon>Ranunculales</taxon>
        <taxon>Menispermaceae</taxon>
        <taxon>Menispermoideae</taxon>
        <taxon>Cissampelideae</taxon>
        <taxon>Stephania</taxon>
    </lineage>
</organism>
<name>A0AAP0JNW7_9MAGN</name>